<dbReference type="InterPro" id="IPR020846">
    <property type="entry name" value="MFS_dom"/>
</dbReference>
<feature type="transmembrane region" description="Helical" evidence="4">
    <location>
        <begin position="174"/>
        <end position="192"/>
    </location>
</feature>
<feature type="transmembrane region" description="Helical" evidence="4">
    <location>
        <begin position="81"/>
        <end position="100"/>
    </location>
</feature>
<dbReference type="Proteomes" id="UP000664761">
    <property type="component" value="Unassembled WGS sequence"/>
</dbReference>
<dbReference type="RefSeq" id="WP_207041395.1">
    <property type="nucleotide sequence ID" value="NZ_JAFLNC010000001.1"/>
</dbReference>
<dbReference type="SUPFAM" id="SSF103473">
    <property type="entry name" value="MFS general substrate transporter"/>
    <property type="match status" value="1"/>
</dbReference>
<evidence type="ECO:0000256" key="2">
    <source>
        <dbReference type="ARBA" id="ARBA00022989"/>
    </source>
</evidence>
<keyword evidence="7" id="KW-1185">Reference proteome</keyword>
<feature type="transmembrane region" description="Helical" evidence="4">
    <location>
        <begin position="106"/>
        <end position="128"/>
    </location>
</feature>
<organism evidence="6 7">
    <name type="scientific">Sneathiella sedimenti</name>
    <dbReference type="NCBI Taxonomy" id="2816034"/>
    <lineage>
        <taxon>Bacteria</taxon>
        <taxon>Pseudomonadati</taxon>
        <taxon>Pseudomonadota</taxon>
        <taxon>Alphaproteobacteria</taxon>
        <taxon>Sneathiellales</taxon>
        <taxon>Sneathiellaceae</taxon>
        <taxon>Sneathiella</taxon>
    </lineage>
</organism>
<feature type="transmembrane region" description="Helical" evidence="4">
    <location>
        <begin position="266"/>
        <end position="286"/>
    </location>
</feature>
<dbReference type="CDD" id="cd17355">
    <property type="entry name" value="MFS_YcxA_like"/>
    <property type="match status" value="1"/>
</dbReference>
<dbReference type="InterPro" id="IPR011701">
    <property type="entry name" value="MFS"/>
</dbReference>
<dbReference type="InterPro" id="IPR036259">
    <property type="entry name" value="MFS_trans_sf"/>
</dbReference>
<accession>A0ABS3F1C5</accession>
<feature type="transmembrane region" description="Helical" evidence="4">
    <location>
        <begin position="51"/>
        <end position="74"/>
    </location>
</feature>
<feature type="transmembrane region" description="Helical" evidence="4">
    <location>
        <begin position="383"/>
        <end position="404"/>
    </location>
</feature>
<dbReference type="PANTHER" id="PTHR11360:SF284">
    <property type="entry name" value="EG:103B4.3 PROTEIN-RELATED"/>
    <property type="match status" value="1"/>
</dbReference>
<keyword evidence="3 4" id="KW-0472">Membrane</keyword>
<comment type="caution">
    <text evidence="6">The sequence shown here is derived from an EMBL/GenBank/DDBJ whole genome shotgun (WGS) entry which is preliminary data.</text>
</comment>
<evidence type="ECO:0000256" key="3">
    <source>
        <dbReference type="ARBA" id="ARBA00023136"/>
    </source>
</evidence>
<protein>
    <submittedName>
        <fullName evidence="6">MFS transporter</fullName>
    </submittedName>
</protein>
<dbReference type="EMBL" id="JAFLNC010000001">
    <property type="protein sequence ID" value="MBO0332316.1"/>
    <property type="molecule type" value="Genomic_DNA"/>
</dbReference>
<evidence type="ECO:0000313" key="7">
    <source>
        <dbReference type="Proteomes" id="UP000664761"/>
    </source>
</evidence>
<dbReference type="PROSITE" id="PS50850">
    <property type="entry name" value="MFS"/>
    <property type="match status" value="1"/>
</dbReference>
<dbReference type="Pfam" id="PF07690">
    <property type="entry name" value="MFS_1"/>
    <property type="match status" value="1"/>
</dbReference>
<sequence>MSQSKKTEFVPIAIGVLMLCFLMGLVGRFAFENFPNLVSPLGSEFQWPRGTVASIYSIGAVITGLTGPIVGILFDRYGPRTVYGIGILSAGLGLIFASYATNIWQFYMTISLLVGFSASCCGNVPNAAMASRWFRAQIPLALAIIYSSMGAGTLLGLSLSQIFIENYGWRQAELLLGFCVLSLLLVILFLPWRRITAGSTELSRPQTADVKKPEIEWTMSKAIRTWPFWGLASVFFFTGNGMFSVVIQAVTYLIEVGFTPIEASVNYGLSGLLIPVGMLGAGYLALKIGLFKTAMLSYVITIVAVVCIWLLDRSDHLIPLYGFIIFFGLSMGSRGPMIGSISSLLFHGRNFGTIYGGIAVGGGFGMASGSFFSGLIFDLTGSYDAVFTYSIVCLVVGASPFILIKEIRNQSW</sequence>
<evidence type="ECO:0000313" key="6">
    <source>
        <dbReference type="EMBL" id="MBO0332316.1"/>
    </source>
</evidence>
<feature type="transmembrane region" description="Helical" evidence="4">
    <location>
        <begin position="354"/>
        <end position="377"/>
    </location>
</feature>
<evidence type="ECO:0000259" key="5">
    <source>
        <dbReference type="PROSITE" id="PS50850"/>
    </source>
</evidence>
<keyword evidence="1 4" id="KW-0812">Transmembrane</keyword>
<feature type="transmembrane region" description="Helical" evidence="4">
    <location>
        <begin position="228"/>
        <end position="254"/>
    </location>
</feature>
<gene>
    <name evidence="6" type="ORF">J0X12_01730</name>
</gene>
<proteinExistence type="predicted"/>
<feature type="transmembrane region" description="Helical" evidence="4">
    <location>
        <begin position="12"/>
        <end position="31"/>
    </location>
</feature>
<feature type="transmembrane region" description="Helical" evidence="4">
    <location>
        <begin position="293"/>
        <end position="311"/>
    </location>
</feature>
<reference evidence="6 7" key="1">
    <citation type="submission" date="2021-03" db="EMBL/GenBank/DDBJ databases">
        <title>Sneathiella sp. CAU 1612 isolated from Kang Won-do.</title>
        <authorList>
            <person name="Kim W."/>
        </authorList>
    </citation>
    <scope>NUCLEOTIDE SEQUENCE [LARGE SCALE GENOMIC DNA]</scope>
    <source>
        <strain evidence="6 7">CAU 1612</strain>
    </source>
</reference>
<evidence type="ECO:0000256" key="1">
    <source>
        <dbReference type="ARBA" id="ARBA00022692"/>
    </source>
</evidence>
<feature type="transmembrane region" description="Helical" evidence="4">
    <location>
        <begin position="140"/>
        <end position="162"/>
    </location>
</feature>
<keyword evidence="2 4" id="KW-1133">Transmembrane helix</keyword>
<name>A0ABS3F1C5_9PROT</name>
<dbReference type="PANTHER" id="PTHR11360">
    <property type="entry name" value="MONOCARBOXYLATE TRANSPORTER"/>
    <property type="match status" value="1"/>
</dbReference>
<evidence type="ECO:0000256" key="4">
    <source>
        <dbReference type="SAM" id="Phobius"/>
    </source>
</evidence>
<feature type="domain" description="Major facilitator superfamily (MFS) profile" evidence="5">
    <location>
        <begin position="8"/>
        <end position="408"/>
    </location>
</feature>
<dbReference type="InterPro" id="IPR050327">
    <property type="entry name" value="Proton-linked_MCT"/>
</dbReference>
<dbReference type="Gene3D" id="1.20.1250.20">
    <property type="entry name" value="MFS general substrate transporter like domains"/>
    <property type="match status" value="1"/>
</dbReference>